<protein>
    <submittedName>
        <fullName evidence="3">Uncharacterized protein</fullName>
    </submittedName>
</protein>
<dbReference type="eggNOG" id="KOG3352">
    <property type="taxonomic scope" value="Eukaryota"/>
</dbReference>
<gene>
    <name evidence="3" type="ORF">MONBRDRAFT_37494</name>
</gene>
<dbReference type="GO" id="GO:0005739">
    <property type="term" value="C:mitochondrion"/>
    <property type="evidence" value="ECO:0000318"/>
    <property type="project" value="GO_Central"/>
</dbReference>
<dbReference type="InterPro" id="IPR002124">
    <property type="entry name" value="Cyt_c_oxidase_su5b"/>
</dbReference>
<dbReference type="EMBL" id="CH991555">
    <property type="protein sequence ID" value="EDQ88310.1"/>
    <property type="molecule type" value="Genomic_DNA"/>
</dbReference>
<keyword evidence="4" id="KW-1185">Reference proteome</keyword>
<dbReference type="PANTHER" id="PTHR10122">
    <property type="entry name" value="CYTOCHROME C OXIDASE SUBUNIT 5B, MITOCHONDRIAL"/>
    <property type="match status" value="1"/>
</dbReference>
<dbReference type="GO" id="GO:0006123">
    <property type="term" value="P:mitochondrial electron transport, cytochrome c to oxygen"/>
    <property type="evidence" value="ECO:0000318"/>
    <property type="project" value="GO_Central"/>
</dbReference>
<accession>A9V232</accession>
<dbReference type="Pfam" id="PF01215">
    <property type="entry name" value="COX5B"/>
    <property type="match status" value="1"/>
</dbReference>
<evidence type="ECO:0000256" key="1">
    <source>
        <dbReference type="ARBA" id="ARBA00022723"/>
    </source>
</evidence>
<dbReference type="KEGG" id="mbr:MONBRDRAFT_37494"/>
<dbReference type="Gene3D" id="2.60.11.10">
    <property type="entry name" value="Cytochrome c oxidase, subunit Vb"/>
    <property type="match status" value="1"/>
</dbReference>
<dbReference type="SUPFAM" id="SSF57802">
    <property type="entry name" value="Rubredoxin-like"/>
    <property type="match status" value="1"/>
</dbReference>
<dbReference type="GO" id="GO:0045277">
    <property type="term" value="C:respiratory chain complex IV"/>
    <property type="evidence" value="ECO:0007669"/>
    <property type="project" value="InterPro"/>
</dbReference>
<evidence type="ECO:0000313" key="4">
    <source>
        <dbReference type="Proteomes" id="UP000001357"/>
    </source>
</evidence>
<dbReference type="GO" id="GO:0046872">
    <property type="term" value="F:metal ion binding"/>
    <property type="evidence" value="ECO:0007669"/>
    <property type="project" value="UniProtKB-KW"/>
</dbReference>
<proteinExistence type="predicted"/>
<dbReference type="GeneID" id="5892248"/>
<dbReference type="RefSeq" id="XP_001746903.1">
    <property type="nucleotide sequence ID" value="XM_001746851.1"/>
</dbReference>
<dbReference type="PROSITE" id="PS51359">
    <property type="entry name" value="COX5B_2"/>
    <property type="match status" value="1"/>
</dbReference>
<sequence>MMAAAVLRRSAGLVARSTRSLTVARALKADQAPAVDPALRKTIIETADPATVEHGVEGRIPDNWEQATGMERKEMIEMAKGNSDPFGLEGLKWGPVGTKESPRMIPSHVDERIVGCVVDPESEVITYFNLKAGPPVMGPDGQWFQLQKTEEEISW</sequence>
<dbReference type="InParanoid" id="A9V232"/>
<dbReference type="PANTHER" id="PTHR10122:SF0">
    <property type="entry name" value="CYTOCHROME C OXIDASE SUBUNIT 5B, ISOFORM A-RELATED"/>
    <property type="match status" value="1"/>
</dbReference>
<evidence type="ECO:0000313" key="3">
    <source>
        <dbReference type="EMBL" id="EDQ88310.1"/>
    </source>
</evidence>
<name>A9V232_MONBE</name>
<dbReference type="STRING" id="81824.A9V232"/>
<keyword evidence="2" id="KW-0862">Zinc</keyword>
<evidence type="ECO:0000256" key="2">
    <source>
        <dbReference type="ARBA" id="ARBA00022833"/>
    </source>
</evidence>
<dbReference type="GO" id="GO:0005740">
    <property type="term" value="C:mitochondrial envelope"/>
    <property type="evidence" value="ECO:0007669"/>
    <property type="project" value="InterPro"/>
</dbReference>
<organism evidence="3 4">
    <name type="scientific">Monosiga brevicollis</name>
    <name type="common">Choanoflagellate</name>
    <dbReference type="NCBI Taxonomy" id="81824"/>
    <lineage>
        <taxon>Eukaryota</taxon>
        <taxon>Choanoflagellata</taxon>
        <taxon>Craspedida</taxon>
        <taxon>Salpingoecidae</taxon>
        <taxon>Monosiga</taxon>
    </lineage>
</organism>
<dbReference type="InterPro" id="IPR036972">
    <property type="entry name" value="Cyt_c_oxidase_su5b_sf"/>
</dbReference>
<dbReference type="Proteomes" id="UP000001357">
    <property type="component" value="Unassembled WGS sequence"/>
</dbReference>
<dbReference type="OMA" id="ESPRMIP"/>
<keyword evidence="1" id="KW-0479">Metal-binding</keyword>
<reference evidence="3 4" key="1">
    <citation type="journal article" date="2008" name="Nature">
        <title>The genome of the choanoflagellate Monosiga brevicollis and the origin of metazoans.</title>
        <authorList>
            <consortium name="JGI Sequencing"/>
            <person name="King N."/>
            <person name="Westbrook M.J."/>
            <person name="Young S.L."/>
            <person name="Kuo A."/>
            <person name="Abedin M."/>
            <person name="Chapman J."/>
            <person name="Fairclough S."/>
            <person name="Hellsten U."/>
            <person name="Isogai Y."/>
            <person name="Letunic I."/>
            <person name="Marr M."/>
            <person name="Pincus D."/>
            <person name="Putnam N."/>
            <person name="Rokas A."/>
            <person name="Wright K.J."/>
            <person name="Zuzow R."/>
            <person name="Dirks W."/>
            <person name="Good M."/>
            <person name="Goodstein D."/>
            <person name="Lemons D."/>
            <person name="Li W."/>
            <person name="Lyons J.B."/>
            <person name="Morris A."/>
            <person name="Nichols S."/>
            <person name="Richter D.J."/>
            <person name="Salamov A."/>
            <person name="Bork P."/>
            <person name="Lim W.A."/>
            <person name="Manning G."/>
            <person name="Miller W.T."/>
            <person name="McGinnis W."/>
            <person name="Shapiro H."/>
            <person name="Tjian R."/>
            <person name="Grigoriev I.V."/>
            <person name="Rokhsar D."/>
        </authorList>
    </citation>
    <scope>NUCLEOTIDE SEQUENCE [LARGE SCALE GENOMIC DNA]</scope>
    <source>
        <strain evidence="4">MX1 / ATCC 50154</strain>
    </source>
</reference>
<dbReference type="AlphaFoldDB" id="A9V232"/>